<dbReference type="EMBL" id="GL988041">
    <property type="protein sequence ID" value="EGS20690.1"/>
    <property type="molecule type" value="Genomic_DNA"/>
</dbReference>
<feature type="compositionally biased region" description="Polar residues" evidence="1">
    <location>
        <begin position="1"/>
        <end position="11"/>
    </location>
</feature>
<name>G0S5X4_CHATD</name>
<evidence type="ECO:0000256" key="2">
    <source>
        <dbReference type="SAM" id="Phobius"/>
    </source>
</evidence>
<dbReference type="HOGENOM" id="CLU_042059_1_1_1"/>
<feature type="transmembrane region" description="Helical" evidence="2">
    <location>
        <begin position="48"/>
        <end position="66"/>
    </location>
</feature>
<feature type="transmembrane region" description="Helical" evidence="2">
    <location>
        <begin position="222"/>
        <end position="243"/>
    </location>
</feature>
<dbReference type="Proteomes" id="UP000008066">
    <property type="component" value="Unassembled WGS sequence"/>
</dbReference>
<feature type="transmembrane region" description="Helical" evidence="2">
    <location>
        <begin position="320"/>
        <end position="344"/>
    </location>
</feature>
<gene>
    <name evidence="3" type="ORF">CTHT_0025260</name>
</gene>
<protein>
    <submittedName>
        <fullName evidence="3">Uncharacterized protein</fullName>
    </submittedName>
</protein>
<sequence>MGRTPQETQAESEAPTKDAVPQPGNTADADVLEEAVSSRTKLSSPVRFFLAVVLSFALGSLGQVGLHYATKDELASVAKDLGKWEVGLLAAWRLVMLALCWLGDYDGYDSAALALLSHGPTAFLVSVFYGIRSLTAGAYLLVDILSTSLPFYLLRRVSGAHSAAPGTPNREIVTDKTILALTSLQAALIYSVVLYLATRYFLPQTLVLYFTGIQTVRPKAEDMFLGLGSPMVQVLSLLFGLAARTFIFSPTVTTPRTEEDEKNEEFDPVNATLRETVKWNLWGYTTQTKVSLKRTATAMLVTGLGTVLETGLVLKGVEPYGAVVYAGVWVAAACVTGLGLRYIFFGIMADLTRVYASRESGQPLPTAANDRKDWVSGQHDAKTQLKAEQPCGWIKARRIWVLVGACERGDFLDRMMHQEQHGSDGAQQYQPQSG</sequence>
<organism evidence="4">
    <name type="scientific">Chaetomium thermophilum (strain DSM 1495 / CBS 144.50 / IMI 039719)</name>
    <name type="common">Thermochaetoides thermophila</name>
    <dbReference type="NCBI Taxonomy" id="759272"/>
    <lineage>
        <taxon>Eukaryota</taxon>
        <taxon>Fungi</taxon>
        <taxon>Dikarya</taxon>
        <taxon>Ascomycota</taxon>
        <taxon>Pezizomycotina</taxon>
        <taxon>Sordariomycetes</taxon>
        <taxon>Sordariomycetidae</taxon>
        <taxon>Sordariales</taxon>
        <taxon>Chaetomiaceae</taxon>
        <taxon>Thermochaetoides</taxon>
    </lineage>
</organism>
<feature type="region of interest" description="Disordered" evidence="1">
    <location>
        <begin position="1"/>
        <end position="26"/>
    </location>
</feature>
<accession>G0S5X4</accession>
<keyword evidence="2" id="KW-0812">Transmembrane</keyword>
<reference evidence="3 4" key="1">
    <citation type="journal article" date="2011" name="Cell">
        <title>Insight into structure and assembly of the nuclear pore complex by utilizing the genome of a eukaryotic thermophile.</title>
        <authorList>
            <person name="Amlacher S."/>
            <person name="Sarges P."/>
            <person name="Flemming D."/>
            <person name="van Noort V."/>
            <person name="Kunze R."/>
            <person name="Devos D.P."/>
            <person name="Arumugam M."/>
            <person name="Bork P."/>
            <person name="Hurt E."/>
        </authorList>
    </citation>
    <scope>NUCLEOTIDE SEQUENCE [LARGE SCALE GENOMIC DNA]</scope>
    <source>
        <strain evidence="4">DSM 1495 / CBS 144.50 / IMI 039719</strain>
    </source>
</reference>
<evidence type="ECO:0000256" key="1">
    <source>
        <dbReference type="SAM" id="MobiDB-lite"/>
    </source>
</evidence>
<proteinExistence type="predicted"/>
<dbReference type="OMA" id="YLLTTFY"/>
<dbReference type="OrthoDB" id="5394254at2759"/>
<dbReference type="RefSeq" id="XP_006692986.1">
    <property type="nucleotide sequence ID" value="XM_006692923.1"/>
</dbReference>
<dbReference type="KEGG" id="cthr:CTHT_0025260"/>
<evidence type="ECO:0000313" key="3">
    <source>
        <dbReference type="EMBL" id="EGS20690.1"/>
    </source>
</evidence>
<feature type="transmembrane region" description="Helical" evidence="2">
    <location>
        <begin position="110"/>
        <end position="131"/>
    </location>
</feature>
<keyword evidence="4" id="KW-1185">Reference proteome</keyword>
<feature type="transmembrane region" description="Helical" evidence="2">
    <location>
        <begin position="296"/>
        <end position="314"/>
    </location>
</feature>
<dbReference type="eggNOG" id="ENOG502RZT9">
    <property type="taxonomic scope" value="Eukaryota"/>
</dbReference>
<keyword evidence="2" id="KW-1133">Transmembrane helix</keyword>
<dbReference type="AlphaFoldDB" id="G0S5X4"/>
<feature type="transmembrane region" description="Helical" evidence="2">
    <location>
        <begin position="178"/>
        <end position="202"/>
    </location>
</feature>
<evidence type="ECO:0000313" key="4">
    <source>
        <dbReference type="Proteomes" id="UP000008066"/>
    </source>
</evidence>
<keyword evidence="2" id="KW-0472">Membrane</keyword>
<dbReference type="GeneID" id="18256564"/>